<accession>A0A9X5IPH0</accession>
<dbReference type="RefSeq" id="WP_168447279.1">
    <property type="nucleotide sequence ID" value="NZ_JAAXOW010000002.1"/>
</dbReference>
<dbReference type="Proteomes" id="UP000774283">
    <property type="component" value="Unassembled WGS sequence"/>
</dbReference>
<reference evidence="1 2" key="1">
    <citation type="submission" date="2020-04" db="EMBL/GenBank/DDBJ databases">
        <title>MicrobeNet Type strains.</title>
        <authorList>
            <person name="Nicholson A.C."/>
        </authorList>
    </citation>
    <scope>NUCLEOTIDE SEQUENCE [LARGE SCALE GENOMIC DNA]</scope>
    <source>
        <strain evidence="1 2">ATCC BAA-789</strain>
    </source>
</reference>
<dbReference type="Pfam" id="PF12787">
    <property type="entry name" value="EcsC"/>
    <property type="match status" value="1"/>
</dbReference>
<name>A0A9X5IPH0_9MICO</name>
<sequence>MIDEAHSGDAPVLTEYDAQVWQKLNEHWEGRARRREIPAWASSALERSGSAAREVASRAGAAVPDVVRIPVQNASEAVVDRAARPAIAAAVSLLELVNDWAAQLQDPANIKRIAQKQGLDIADFKELRHQDLKTCDRLLSHNTLTWRTMGALEGGAMGALALVPVAGIPLSLTVDVLVVQVLSVSIASRVAYAYGFDAKDPAEADFVQDLVRQSFMAQALKAEPLRETAQAAQAIKGRVRWSAKLREDHRLIAQVEKLLQKLGPSGTRVPVQNVGKVLPFIGIAIGAGVNAAVLGKVASDAQKYCQTRTLCERYGLPYPAWMRSAAAMPGVHVDLGVPSLTSGNTRPTGEERD</sequence>
<comment type="caution">
    <text evidence="1">The sequence shown here is derived from an EMBL/GenBank/DDBJ whole genome shotgun (WGS) entry which is preliminary data.</text>
</comment>
<evidence type="ECO:0000313" key="2">
    <source>
        <dbReference type="Proteomes" id="UP000774283"/>
    </source>
</evidence>
<dbReference type="InterPro" id="IPR024787">
    <property type="entry name" value="EcsC"/>
</dbReference>
<gene>
    <name evidence="1" type="ORF">HF995_07990</name>
</gene>
<dbReference type="EMBL" id="JAAXOW010000002">
    <property type="protein sequence ID" value="NKX93212.1"/>
    <property type="molecule type" value="Genomic_DNA"/>
</dbReference>
<dbReference type="AlphaFoldDB" id="A0A9X5IPH0"/>
<protein>
    <submittedName>
        <fullName evidence="1">EcsC family protein</fullName>
    </submittedName>
</protein>
<keyword evidence="2" id="KW-1185">Reference proteome</keyword>
<proteinExistence type="predicted"/>
<organism evidence="1 2">
    <name type="scientific">Sanguibacter hominis ATCC BAA-789</name>
    <dbReference type="NCBI Taxonomy" id="1312740"/>
    <lineage>
        <taxon>Bacteria</taxon>
        <taxon>Bacillati</taxon>
        <taxon>Actinomycetota</taxon>
        <taxon>Actinomycetes</taxon>
        <taxon>Micrococcales</taxon>
        <taxon>Sanguibacteraceae</taxon>
        <taxon>Sanguibacter</taxon>
    </lineage>
</organism>
<evidence type="ECO:0000313" key="1">
    <source>
        <dbReference type="EMBL" id="NKX93212.1"/>
    </source>
</evidence>